<keyword evidence="1" id="KW-0732">Signal</keyword>
<protein>
    <recommendedName>
        <fullName evidence="2">Glycoside hydrolase 123-like N-terminal domain-containing protein</fullName>
    </recommendedName>
</protein>
<dbReference type="STRING" id="1391627.SAMN05216464_11940"/>
<dbReference type="Pfam" id="PF19543">
    <property type="entry name" value="GH123_N"/>
    <property type="match status" value="1"/>
</dbReference>
<dbReference type="InterPro" id="IPR045711">
    <property type="entry name" value="GH123-like_N"/>
</dbReference>
<evidence type="ECO:0000313" key="4">
    <source>
        <dbReference type="Proteomes" id="UP000199072"/>
    </source>
</evidence>
<feature type="signal peptide" evidence="1">
    <location>
        <begin position="1"/>
        <end position="19"/>
    </location>
</feature>
<accession>A0A1G7LMQ5</accession>
<reference evidence="3 4" key="1">
    <citation type="submission" date="2016-10" db="EMBL/GenBank/DDBJ databases">
        <authorList>
            <person name="de Groot N.N."/>
        </authorList>
    </citation>
    <scope>NUCLEOTIDE SEQUENCE [LARGE SCALE GENOMIC DNA]</scope>
    <source>
        <strain evidence="3 4">47C3B</strain>
    </source>
</reference>
<keyword evidence="4" id="KW-1185">Reference proteome</keyword>
<proteinExistence type="predicted"/>
<organism evidence="3 4">
    <name type="scientific">Mucilaginibacter pineti</name>
    <dbReference type="NCBI Taxonomy" id="1391627"/>
    <lineage>
        <taxon>Bacteria</taxon>
        <taxon>Pseudomonadati</taxon>
        <taxon>Bacteroidota</taxon>
        <taxon>Sphingobacteriia</taxon>
        <taxon>Sphingobacteriales</taxon>
        <taxon>Sphingobacteriaceae</taxon>
        <taxon>Mucilaginibacter</taxon>
    </lineage>
</organism>
<dbReference type="OrthoDB" id="601823at2"/>
<name>A0A1G7LMQ5_9SPHI</name>
<evidence type="ECO:0000256" key="1">
    <source>
        <dbReference type="SAM" id="SignalP"/>
    </source>
</evidence>
<dbReference type="RefSeq" id="WP_091155885.1">
    <property type="nucleotide sequence ID" value="NZ_FNAI01000019.1"/>
</dbReference>
<feature type="chain" id="PRO_5011506462" description="Glycoside hydrolase 123-like N-terminal domain-containing protein" evidence="1">
    <location>
        <begin position="20"/>
        <end position="975"/>
    </location>
</feature>
<dbReference type="Proteomes" id="UP000199072">
    <property type="component" value="Unassembled WGS sequence"/>
</dbReference>
<dbReference type="EMBL" id="FNAI01000019">
    <property type="protein sequence ID" value="SDF50654.1"/>
    <property type="molecule type" value="Genomic_DNA"/>
</dbReference>
<sequence length="975" mass="110674">MKISSVTIILSLLTTTALAQGISYEVSKSPWTDTLGNHRAVIKVDKNADAVEIKIDWRRRDIDADKKAIIITDEAGKPVVNIYRVNINREQGDLVFQPNKGAGKYFVYYYPWHGKKYDGGFEGDYLKKETLPNGDWVQKNKLSVKAPHNLQQAKLLQIESRTSFDSFYPMEVVAKKQEADNLISQSNSPYLVFPEDRKYPIKMFDDLPYKWIKTGTSNSFQGSALRNEYYVFQLGVFASKQALKNVKIEYINAPYPATCFNTEGNDSKGKYFTKIINIQQGKVQPFWIGLDIPENAKPGIKEFQVKVTPENAPAHIVTVKINIQNETIVNRGDDELWRYSRLRWLNSTMGINDKNTSNYTALQINNREIRSKMAAVVLNDEGMPGAISVHNKQILQSPISFAVETDKGIMQLRAGKVTFTKKASGVVEWTSTSENDSLKINYTGSMESDGYLHYSLNVRPKINLQVKDIHLNLPINKNDAKYFMGMGSGAELTPVKYDWKWKGPYDSYWIGDYDAGIYCKLLGATYSGPMLNLYHPAPPPSWYNNNAGGFRIGSDNAAVNTQAFTGERALKKDSSLQFEFSLLITPFKEVDTKKQFTERYYQSYMGIPAPPQSAVDAGIKIVNVHHANRINPYINYPFIRADSIRAFADYWHKKGIKTKIYYTIRELSNQAAEIWALRSLGTEIYADGDGGGYLWLREHLIKHYDVQWFTPIIGYEACDAAILTSGDSRWFNYYIEGLNWILRKTNIDGLYLDDVSYDRAMLKRMRKVMENVKPDCVIDLHSNTGFSIGPAAKYTDFFPYINKLWFGESFMYNKMSPANWMVETSGIPFGLTGDMLFQCGNAWRGMLYGMSSRLGWSTDGIICDPRPLWKTWDEFGVADAKMIGYWQQDKVVTTSNPDVLATAYVKNGHMLIAIASWAKNTAQVTINIDWKKLGWVPKTAVLTAKAIDNFQSANTYKLTDQITIDPTKGCLLEVN</sequence>
<feature type="domain" description="Glycoside hydrolase 123-like N-terminal" evidence="2">
    <location>
        <begin position="31"/>
        <end position="974"/>
    </location>
</feature>
<evidence type="ECO:0000259" key="2">
    <source>
        <dbReference type="Pfam" id="PF19543"/>
    </source>
</evidence>
<evidence type="ECO:0000313" key="3">
    <source>
        <dbReference type="EMBL" id="SDF50654.1"/>
    </source>
</evidence>
<dbReference type="AlphaFoldDB" id="A0A1G7LMQ5"/>
<gene>
    <name evidence="3" type="ORF">SAMN05216464_11940</name>
</gene>